<organism evidence="1 2">
    <name type="scientific">Streptomyces halobius</name>
    <dbReference type="NCBI Taxonomy" id="2879846"/>
    <lineage>
        <taxon>Bacteria</taxon>
        <taxon>Bacillati</taxon>
        <taxon>Actinomycetota</taxon>
        <taxon>Actinomycetes</taxon>
        <taxon>Kitasatosporales</taxon>
        <taxon>Streptomycetaceae</taxon>
        <taxon>Streptomyces</taxon>
    </lineage>
</organism>
<evidence type="ECO:0008006" key="3">
    <source>
        <dbReference type="Google" id="ProtNLM"/>
    </source>
</evidence>
<name>A0ABY4MG84_9ACTN</name>
<reference evidence="1" key="1">
    <citation type="submission" date="2021-10" db="EMBL/GenBank/DDBJ databases">
        <title>Streptomyces nigrumlapis sp.nov.,an antimicrobial producing actinobacterium isolated from Black Gobi rocks.</title>
        <authorList>
            <person name="Wen Y."/>
            <person name="Zhang W."/>
            <person name="Liu X.G."/>
        </authorList>
    </citation>
    <scope>NUCLEOTIDE SEQUENCE</scope>
    <source>
        <strain evidence="1">ST13-2-2</strain>
    </source>
</reference>
<proteinExistence type="predicted"/>
<keyword evidence="2" id="KW-1185">Reference proteome</keyword>
<dbReference type="RefSeq" id="WP_248867279.1">
    <property type="nucleotide sequence ID" value="NZ_CP086322.1"/>
</dbReference>
<accession>A0ABY4MG84</accession>
<evidence type="ECO:0000313" key="1">
    <source>
        <dbReference type="EMBL" id="UQA96382.1"/>
    </source>
</evidence>
<protein>
    <recommendedName>
        <fullName evidence="3">Secreted protein</fullName>
    </recommendedName>
</protein>
<gene>
    <name evidence="1" type="ORF">K9S39_34930</name>
</gene>
<evidence type="ECO:0000313" key="2">
    <source>
        <dbReference type="Proteomes" id="UP000830115"/>
    </source>
</evidence>
<sequence>MQPLGQDLSHTQPRPMHWLATATAISAVVAAASFVQPPDATATGSRGTGASYEARAAQGGAVAAPDPRRVTFPVDCGPHRLDVVKSASGDLDLDGTTETVAVVRCHSETGTPPSGVYVLAQAAGAEDTKAPPRIVATLVAPSQRLSVENFALKGDQVSATLLGYSSLDVPRCCPDVRRSVKWQWQDGKFVQSELPTATSTGSA</sequence>
<dbReference type="Proteomes" id="UP000830115">
    <property type="component" value="Chromosome"/>
</dbReference>
<dbReference type="EMBL" id="CP086322">
    <property type="protein sequence ID" value="UQA96382.1"/>
    <property type="molecule type" value="Genomic_DNA"/>
</dbReference>